<reference evidence="2" key="1">
    <citation type="submission" date="2016-08" db="EMBL/GenBank/DDBJ databases">
        <authorList>
            <person name="Seilhamer J.J."/>
        </authorList>
    </citation>
    <scope>NUCLEOTIDE SEQUENCE</scope>
    <source>
        <strain evidence="2">86</strain>
    </source>
</reference>
<accession>A0A212LVI3</accession>
<dbReference type="Pfam" id="PF10925">
    <property type="entry name" value="DUF2680"/>
    <property type="match status" value="1"/>
</dbReference>
<dbReference type="EMBL" id="FMJE01000004">
    <property type="protein sequence ID" value="SCM81635.1"/>
    <property type="molecule type" value="Genomic_DNA"/>
</dbReference>
<keyword evidence="1" id="KW-0732">Signal</keyword>
<dbReference type="InterPro" id="IPR024485">
    <property type="entry name" value="DUF2680"/>
</dbReference>
<evidence type="ECO:0000313" key="2">
    <source>
        <dbReference type="EMBL" id="SCM81635.1"/>
    </source>
</evidence>
<proteinExistence type="predicted"/>
<feature type="chain" id="PRO_5012307165" evidence="1">
    <location>
        <begin position="25"/>
        <end position="130"/>
    </location>
</feature>
<dbReference type="RefSeq" id="WP_288184608.1">
    <property type="nucleotide sequence ID" value="NZ_LT608335.1"/>
</dbReference>
<evidence type="ECO:0000256" key="1">
    <source>
        <dbReference type="SAM" id="SignalP"/>
    </source>
</evidence>
<sequence>MKKITVVALVGILVLSLAGSVALAAPGDAYGPGGFCPAFGTNGQQVNLTSEQKAQLDSWHKERMEHRKQVLERKVEWGWLTQEQADQEISYMEQYQKDGYGGMGMGPGRMHGGHGWGHGRGGCGYGGWAR</sequence>
<protein>
    <submittedName>
        <fullName evidence="2">Uncharacterized protein</fullName>
    </submittedName>
</protein>
<dbReference type="AlphaFoldDB" id="A0A212LVI3"/>
<organism evidence="2">
    <name type="scientific">uncultured Sporomusa sp</name>
    <dbReference type="NCBI Taxonomy" id="307249"/>
    <lineage>
        <taxon>Bacteria</taxon>
        <taxon>Bacillati</taxon>
        <taxon>Bacillota</taxon>
        <taxon>Negativicutes</taxon>
        <taxon>Selenomonadales</taxon>
        <taxon>Sporomusaceae</taxon>
        <taxon>Sporomusa</taxon>
        <taxon>environmental samples</taxon>
    </lineage>
</organism>
<name>A0A212LVI3_9FIRM</name>
<feature type="signal peptide" evidence="1">
    <location>
        <begin position="1"/>
        <end position="24"/>
    </location>
</feature>
<gene>
    <name evidence="2" type="ORF">KL86SPO_40119</name>
</gene>